<dbReference type="EMBL" id="GL377619">
    <property type="protein sequence ID" value="EFJ16286.1"/>
    <property type="molecule type" value="Genomic_DNA"/>
</dbReference>
<keyword evidence="2" id="KW-1185">Reference proteome</keyword>
<dbReference type="InParanoid" id="D8SGY6"/>
<sequence length="334" mass="36427">MDVEMDTQIDIGVIEAVGTGAPEAAANGGGVLVSDVGGGGVLVSDVGGGGSVVLSVVEAARSEVDELAEEVIGSVVGGSIVEATGGMVAAPTAPQAGGAGGASGSVGFCMHDSDTILNDHVLGMIIQAQEWTVNKVLSEMLVQSHWVRLAYDLNMAIYNSFAEVSVPITLVKPITREHTVKLNMACHKINMLNQFAFQAHILVHDIEHLWFIGMLSLQEVQMLCNRELPLDFLVAVWVKIRMEKVMKERVYISQSIATSEEMLQVWDEKFLFSTHTSITLEEYLKYCPGTPVYTAGVLQKLLTRGKKFGMYEPEFYCPCTHERELCPWYLELVE</sequence>
<name>D8SGY6_SELML</name>
<dbReference type="Proteomes" id="UP000001514">
    <property type="component" value="Unassembled WGS sequence"/>
</dbReference>
<proteinExistence type="predicted"/>
<evidence type="ECO:0000313" key="1">
    <source>
        <dbReference type="EMBL" id="EFJ16286.1"/>
    </source>
</evidence>
<protein>
    <submittedName>
        <fullName evidence="1">Uncharacterized protein</fullName>
    </submittedName>
</protein>
<dbReference type="Gramene" id="EFJ16286">
    <property type="protein sequence ID" value="EFJ16286"/>
    <property type="gene ID" value="SELMODRAFT_421974"/>
</dbReference>
<accession>D8SGY6</accession>
<evidence type="ECO:0000313" key="2">
    <source>
        <dbReference type="Proteomes" id="UP000001514"/>
    </source>
</evidence>
<dbReference type="KEGG" id="smo:SELMODRAFT_421974"/>
<organism evidence="2">
    <name type="scientific">Selaginella moellendorffii</name>
    <name type="common">Spikemoss</name>
    <dbReference type="NCBI Taxonomy" id="88036"/>
    <lineage>
        <taxon>Eukaryota</taxon>
        <taxon>Viridiplantae</taxon>
        <taxon>Streptophyta</taxon>
        <taxon>Embryophyta</taxon>
        <taxon>Tracheophyta</taxon>
        <taxon>Lycopodiopsida</taxon>
        <taxon>Selaginellales</taxon>
        <taxon>Selaginellaceae</taxon>
        <taxon>Selaginella</taxon>
    </lineage>
</organism>
<dbReference type="AlphaFoldDB" id="D8SGY6"/>
<gene>
    <name evidence="1" type="ORF">SELMODRAFT_421974</name>
</gene>
<reference evidence="1 2" key="1">
    <citation type="journal article" date="2011" name="Science">
        <title>The Selaginella genome identifies genetic changes associated with the evolution of vascular plants.</title>
        <authorList>
            <person name="Banks J.A."/>
            <person name="Nishiyama T."/>
            <person name="Hasebe M."/>
            <person name="Bowman J.L."/>
            <person name="Gribskov M."/>
            <person name="dePamphilis C."/>
            <person name="Albert V.A."/>
            <person name="Aono N."/>
            <person name="Aoyama T."/>
            <person name="Ambrose B.A."/>
            <person name="Ashton N.W."/>
            <person name="Axtell M.J."/>
            <person name="Barker E."/>
            <person name="Barker M.S."/>
            <person name="Bennetzen J.L."/>
            <person name="Bonawitz N.D."/>
            <person name="Chapple C."/>
            <person name="Cheng C."/>
            <person name="Correa L.G."/>
            <person name="Dacre M."/>
            <person name="DeBarry J."/>
            <person name="Dreyer I."/>
            <person name="Elias M."/>
            <person name="Engstrom E.M."/>
            <person name="Estelle M."/>
            <person name="Feng L."/>
            <person name="Finet C."/>
            <person name="Floyd S.K."/>
            <person name="Frommer W.B."/>
            <person name="Fujita T."/>
            <person name="Gramzow L."/>
            <person name="Gutensohn M."/>
            <person name="Harholt J."/>
            <person name="Hattori M."/>
            <person name="Heyl A."/>
            <person name="Hirai T."/>
            <person name="Hiwatashi Y."/>
            <person name="Ishikawa M."/>
            <person name="Iwata M."/>
            <person name="Karol K.G."/>
            <person name="Koehler B."/>
            <person name="Kolukisaoglu U."/>
            <person name="Kubo M."/>
            <person name="Kurata T."/>
            <person name="Lalonde S."/>
            <person name="Li K."/>
            <person name="Li Y."/>
            <person name="Litt A."/>
            <person name="Lyons E."/>
            <person name="Manning G."/>
            <person name="Maruyama T."/>
            <person name="Michael T.P."/>
            <person name="Mikami K."/>
            <person name="Miyazaki S."/>
            <person name="Morinaga S."/>
            <person name="Murata T."/>
            <person name="Mueller-Roeber B."/>
            <person name="Nelson D.R."/>
            <person name="Obara M."/>
            <person name="Oguri Y."/>
            <person name="Olmstead R.G."/>
            <person name="Onodera N."/>
            <person name="Petersen B.L."/>
            <person name="Pils B."/>
            <person name="Prigge M."/>
            <person name="Rensing S.A."/>
            <person name="Riano-Pachon D.M."/>
            <person name="Roberts A.W."/>
            <person name="Sato Y."/>
            <person name="Scheller H.V."/>
            <person name="Schulz B."/>
            <person name="Schulz C."/>
            <person name="Shakirov E.V."/>
            <person name="Shibagaki N."/>
            <person name="Shinohara N."/>
            <person name="Shippen D.E."/>
            <person name="Soerensen I."/>
            <person name="Sotooka R."/>
            <person name="Sugimoto N."/>
            <person name="Sugita M."/>
            <person name="Sumikawa N."/>
            <person name="Tanurdzic M."/>
            <person name="Theissen G."/>
            <person name="Ulvskov P."/>
            <person name="Wakazuki S."/>
            <person name="Weng J.K."/>
            <person name="Willats W.W."/>
            <person name="Wipf D."/>
            <person name="Wolf P.G."/>
            <person name="Yang L."/>
            <person name="Zimmer A.D."/>
            <person name="Zhu Q."/>
            <person name="Mitros T."/>
            <person name="Hellsten U."/>
            <person name="Loque D."/>
            <person name="Otillar R."/>
            <person name="Salamov A."/>
            <person name="Schmutz J."/>
            <person name="Shapiro H."/>
            <person name="Lindquist E."/>
            <person name="Lucas S."/>
            <person name="Rokhsar D."/>
            <person name="Grigoriev I.V."/>
        </authorList>
    </citation>
    <scope>NUCLEOTIDE SEQUENCE [LARGE SCALE GENOMIC DNA]</scope>
</reference>
<dbReference type="HOGENOM" id="CLU_832613_0_0_1"/>